<evidence type="ECO:0000259" key="1">
    <source>
        <dbReference type="Pfam" id="PF00089"/>
    </source>
</evidence>
<dbReference type="PANTHER" id="PTHR24260">
    <property type="match status" value="1"/>
</dbReference>
<protein>
    <recommendedName>
        <fullName evidence="1">Peptidase S1 domain-containing protein</fullName>
    </recommendedName>
</protein>
<dbReference type="GO" id="GO:0004252">
    <property type="term" value="F:serine-type endopeptidase activity"/>
    <property type="evidence" value="ECO:0007669"/>
    <property type="project" value="InterPro"/>
</dbReference>
<dbReference type="OrthoDB" id="5820960at2759"/>
<organism evidence="2 3">
    <name type="scientific">Oesophagostomum dentatum</name>
    <name type="common">Nodular worm</name>
    <dbReference type="NCBI Taxonomy" id="61180"/>
    <lineage>
        <taxon>Eukaryota</taxon>
        <taxon>Metazoa</taxon>
        <taxon>Ecdysozoa</taxon>
        <taxon>Nematoda</taxon>
        <taxon>Chromadorea</taxon>
        <taxon>Rhabditida</taxon>
        <taxon>Rhabditina</taxon>
        <taxon>Rhabditomorpha</taxon>
        <taxon>Strongyloidea</taxon>
        <taxon>Strongylidae</taxon>
        <taxon>Oesophagostomum</taxon>
    </lineage>
</organism>
<accession>A0A0B1TD44</accession>
<dbReference type="AlphaFoldDB" id="A0A0B1TD44"/>
<evidence type="ECO:0000313" key="3">
    <source>
        <dbReference type="Proteomes" id="UP000053660"/>
    </source>
</evidence>
<dbReference type="InterPro" id="IPR043504">
    <property type="entry name" value="Peptidase_S1_PA_chymotrypsin"/>
</dbReference>
<dbReference type="Pfam" id="PF00089">
    <property type="entry name" value="Trypsin"/>
    <property type="match status" value="1"/>
</dbReference>
<sequence length="225" mass="25790">MLRTQESMPVFVHYGGNCVNLDREGKCPKDELSKKIRAAHIVMPRHYFGTNCSEGDIAIIEVDGTFKDLSAYRGYACLPSNTTKLQTSLTSAGYGFDPTRPRAHEKQLERVWYKKERYCDPTVKHGKDAFCVLEKKQFACKGDSGSGVMQPANDFRDYVMGVLSVGLDCRDVHDALEENRIDREFRGSVITNVRKYLEFICYHTGVCEKHVNMKEWRKLRTLVVY</sequence>
<dbReference type="SUPFAM" id="SSF50494">
    <property type="entry name" value="Trypsin-like serine proteases"/>
    <property type="match status" value="1"/>
</dbReference>
<dbReference type="InterPro" id="IPR009003">
    <property type="entry name" value="Peptidase_S1_PA"/>
</dbReference>
<dbReference type="GO" id="GO:0006508">
    <property type="term" value="P:proteolysis"/>
    <property type="evidence" value="ECO:0007669"/>
    <property type="project" value="InterPro"/>
</dbReference>
<proteinExistence type="predicted"/>
<dbReference type="InterPro" id="IPR051333">
    <property type="entry name" value="CLIP_Serine_Protease"/>
</dbReference>
<dbReference type="Gene3D" id="2.40.10.10">
    <property type="entry name" value="Trypsin-like serine proteases"/>
    <property type="match status" value="1"/>
</dbReference>
<dbReference type="PANTHER" id="PTHR24260:SF136">
    <property type="entry name" value="GH08193P-RELATED"/>
    <property type="match status" value="1"/>
</dbReference>
<gene>
    <name evidence="2" type="ORF">OESDEN_06813</name>
</gene>
<reference evidence="2 3" key="1">
    <citation type="submission" date="2014-03" db="EMBL/GenBank/DDBJ databases">
        <title>Draft genome of the hookworm Oesophagostomum dentatum.</title>
        <authorList>
            <person name="Mitreva M."/>
        </authorList>
    </citation>
    <scope>NUCLEOTIDE SEQUENCE [LARGE SCALE GENOMIC DNA]</scope>
    <source>
        <strain evidence="2 3">OD-Hann</strain>
    </source>
</reference>
<dbReference type="InterPro" id="IPR001254">
    <property type="entry name" value="Trypsin_dom"/>
</dbReference>
<keyword evidence="3" id="KW-1185">Reference proteome</keyword>
<dbReference type="Proteomes" id="UP000053660">
    <property type="component" value="Unassembled WGS sequence"/>
</dbReference>
<dbReference type="EMBL" id="KN550852">
    <property type="protein sequence ID" value="KHJ93280.1"/>
    <property type="molecule type" value="Genomic_DNA"/>
</dbReference>
<feature type="domain" description="Peptidase S1" evidence="1">
    <location>
        <begin position="39"/>
        <end position="171"/>
    </location>
</feature>
<name>A0A0B1TD44_OESDE</name>
<evidence type="ECO:0000313" key="2">
    <source>
        <dbReference type="EMBL" id="KHJ93280.1"/>
    </source>
</evidence>